<proteinExistence type="predicted"/>
<evidence type="ECO:0000256" key="6">
    <source>
        <dbReference type="PROSITE-ProRule" id="PRU00076"/>
    </source>
</evidence>
<evidence type="ECO:0000256" key="1">
    <source>
        <dbReference type="ARBA" id="ARBA00022536"/>
    </source>
</evidence>
<accession>A0A1S3HF13</accession>
<protein>
    <submittedName>
        <fullName evidence="10">Lactadherin isoform X2</fullName>
    </submittedName>
</protein>
<feature type="chain" id="PRO_5010200774" evidence="7">
    <location>
        <begin position="25"/>
        <end position="88"/>
    </location>
</feature>
<evidence type="ECO:0000256" key="3">
    <source>
        <dbReference type="ARBA" id="ARBA00022737"/>
    </source>
</evidence>
<evidence type="ECO:0000259" key="8">
    <source>
        <dbReference type="PROSITE" id="PS50026"/>
    </source>
</evidence>
<keyword evidence="9" id="KW-1185">Reference proteome</keyword>
<evidence type="ECO:0000256" key="7">
    <source>
        <dbReference type="SAM" id="SignalP"/>
    </source>
</evidence>
<dbReference type="FunFam" id="2.10.25.10:FF:000012">
    <property type="entry name" value="Delta-like protein"/>
    <property type="match status" value="1"/>
</dbReference>
<dbReference type="Proteomes" id="UP000085678">
    <property type="component" value="Unplaced"/>
</dbReference>
<name>A0A1S3HF13_LINAN</name>
<comment type="caution">
    <text evidence="6">Lacks conserved residue(s) required for the propagation of feature annotation.</text>
</comment>
<evidence type="ECO:0000256" key="4">
    <source>
        <dbReference type="ARBA" id="ARBA00023157"/>
    </source>
</evidence>
<dbReference type="SUPFAM" id="SSF57196">
    <property type="entry name" value="EGF/Laminin"/>
    <property type="match status" value="1"/>
</dbReference>
<evidence type="ECO:0000256" key="2">
    <source>
        <dbReference type="ARBA" id="ARBA00022729"/>
    </source>
</evidence>
<evidence type="ECO:0000313" key="9">
    <source>
        <dbReference type="Proteomes" id="UP000085678"/>
    </source>
</evidence>
<dbReference type="Pfam" id="PF00008">
    <property type="entry name" value="EGF"/>
    <property type="match status" value="1"/>
</dbReference>
<evidence type="ECO:0000256" key="5">
    <source>
        <dbReference type="ARBA" id="ARBA00023180"/>
    </source>
</evidence>
<keyword evidence="3" id="KW-0677">Repeat</keyword>
<dbReference type="InterPro" id="IPR000742">
    <property type="entry name" value="EGF"/>
</dbReference>
<dbReference type="RefSeq" id="XP_013384662.1">
    <property type="nucleotide sequence ID" value="XM_013529208.1"/>
</dbReference>
<keyword evidence="1 6" id="KW-0245">EGF-like domain</keyword>
<sequence>MELLFSPHLVLTLMACAFVLQAAADSPCDSQPCLNGGTCTVDGDNFLCVCPDNFGGDTCNTGERSRRQIHKRAPKKKIIKRGEPWLHH</sequence>
<feature type="signal peptide" evidence="7">
    <location>
        <begin position="1"/>
        <end position="24"/>
    </location>
</feature>
<evidence type="ECO:0000313" key="10">
    <source>
        <dbReference type="RefSeq" id="XP_013384662.1"/>
    </source>
</evidence>
<dbReference type="PROSITE" id="PS00022">
    <property type="entry name" value="EGF_1"/>
    <property type="match status" value="1"/>
</dbReference>
<dbReference type="GeneID" id="106154747"/>
<feature type="domain" description="EGF-like" evidence="8">
    <location>
        <begin position="24"/>
        <end position="60"/>
    </location>
</feature>
<dbReference type="Gene3D" id="2.10.25.10">
    <property type="entry name" value="Laminin"/>
    <property type="match status" value="1"/>
</dbReference>
<organism evidence="9 10">
    <name type="scientific">Lingula anatina</name>
    <name type="common">Brachiopod</name>
    <name type="synonym">Lingula unguis</name>
    <dbReference type="NCBI Taxonomy" id="7574"/>
    <lineage>
        <taxon>Eukaryota</taxon>
        <taxon>Metazoa</taxon>
        <taxon>Spiralia</taxon>
        <taxon>Lophotrochozoa</taxon>
        <taxon>Brachiopoda</taxon>
        <taxon>Linguliformea</taxon>
        <taxon>Lingulata</taxon>
        <taxon>Lingulida</taxon>
        <taxon>Linguloidea</taxon>
        <taxon>Lingulidae</taxon>
        <taxon>Lingula</taxon>
    </lineage>
</organism>
<keyword evidence="2 7" id="KW-0732">Signal</keyword>
<dbReference type="AlphaFoldDB" id="A0A1S3HF13"/>
<dbReference type="PROSITE" id="PS50026">
    <property type="entry name" value="EGF_3"/>
    <property type="match status" value="1"/>
</dbReference>
<dbReference type="CDD" id="cd00054">
    <property type="entry name" value="EGF_CA"/>
    <property type="match status" value="1"/>
</dbReference>
<reference evidence="10" key="1">
    <citation type="submission" date="2025-08" db="UniProtKB">
        <authorList>
            <consortium name="RefSeq"/>
        </authorList>
    </citation>
    <scope>IDENTIFICATION</scope>
    <source>
        <tissue evidence="10">Gonads</tissue>
    </source>
</reference>
<keyword evidence="5" id="KW-0325">Glycoprotein</keyword>
<dbReference type="SMART" id="SM00181">
    <property type="entry name" value="EGF"/>
    <property type="match status" value="1"/>
</dbReference>
<feature type="disulfide bond" evidence="6">
    <location>
        <begin position="50"/>
        <end position="59"/>
    </location>
</feature>
<keyword evidence="4 6" id="KW-1015">Disulfide bond</keyword>
<gene>
    <name evidence="10" type="primary">LOC106154747</name>
</gene>